<comment type="caution">
    <text evidence="1">The sequence shown here is derived from an EMBL/GenBank/DDBJ whole genome shotgun (WGS) entry which is preliminary data.</text>
</comment>
<dbReference type="Proteomes" id="UP001186974">
    <property type="component" value="Unassembled WGS sequence"/>
</dbReference>
<sequence length="518" mass="58032">MAPRIERLTAEERNRRDHEFREAYKQQLLASGYCTKPIVWGRQLTPAEKAAREASMSGAAVPEPLAAKPTASDAEPVPAVDRASPDSGMFISPSPRSASPNATVLKRKFSDFSGGESVPSTRRSSNASNDPASTTLEKSDAGVFSLPKIKKKNRPAVPVKASAGPSLQRDTGSTRSLDISSPIEDDTNHSSAMPARDELPGWYMRISPNSVQWDEKAIRLRRIVELMDDCAETFVKTRHQPSKEQIDAVRQELHFIEIKFKVDARILRKTRMLHADKGLKRIFDCSAAQGVEYTWDVKADAMELYNKWLQRMFDPDLYIGIARKEKSKSFSIQANYPHEQDCNYFGNHLLVNGQWFPSQLCALRDGAHGSAQGGISGKKGVGAHSVVLAGGHYQDRDEGHNIWYCGTDATTDYEITENTKLLIANIGQQNKPVRVLRSQNLPATNVYKPERGYRYDGLYDVLDFKVLDERKQIHLFHMRRQGGQAPIRYQGLEKRPTKEETVAYDELRKKLGLDGGIS</sequence>
<proteinExistence type="predicted"/>
<protein>
    <submittedName>
        <fullName evidence="1">Uncharacterized protein</fullName>
    </submittedName>
</protein>
<evidence type="ECO:0000313" key="1">
    <source>
        <dbReference type="EMBL" id="KAK3062314.1"/>
    </source>
</evidence>
<dbReference type="EMBL" id="JAWDJW010007350">
    <property type="protein sequence ID" value="KAK3062314.1"/>
    <property type="molecule type" value="Genomic_DNA"/>
</dbReference>
<name>A0ACC3D654_9PEZI</name>
<reference evidence="1" key="1">
    <citation type="submission" date="2024-09" db="EMBL/GenBank/DDBJ databases">
        <title>Black Yeasts Isolated from many extreme environments.</title>
        <authorList>
            <person name="Coleine C."/>
            <person name="Stajich J.E."/>
            <person name="Selbmann L."/>
        </authorList>
    </citation>
    <scope>NUCLEOTIDE SEQUENCE</scope>
    <source>
        <strain evidence="1">CCFEE 5737</strain>
    </source>
</reference>
<organism evidence="1 2">
    <name type="scientific">Coniosporium uncinatum</name>
    <dbReference type="NCBI Taxonomy" id="93489"/>
    <lineage>
        <taxon>Eukaryota</taxon>
        <taxon>Fungi</taxon>
        <taxon>Dikarya</taxon>
        <taxon>Ascomycota</taxon>
        <taxon>Pezizomycotina</taxon>
        <taxon>Dothideomycetes</taxon>
        <taxon>Dothideomycetes incertae sedis</taxon>
        <taxon>Coniosporium</taxon>
    </lineage>
</organism>
<gene>
    <name evidence="1" type="ORF">LTS18_004374</name>
</gene>
<keyword evidence="2" id="KW-1185">Reference proteome</keyword>
<evidence type="ECO:0000313" key="2">
    <source>
        <dbReference type="Proteomes" id="UP001186974"/>
    </source>
</evidence>
<accession>A0ACC3D654</accession>